<evidence type="ECO:0000313" key="2">
    <source>
        <dbReference type="Proteomes" id="UP000074072"/>
    </source>
</evidence>
<dbReference type="AlphaFoldDB" id="A0A147IT64"/>
<comment type="caution">
    <text evidence="1">The sequence shown here is derived from an EMBL/GenBank/DDBJ whole genome shotgun (WGS) entry which is preliminary data.</text>
</comment>
<sequence length="103" mass="11701">MEIQALSEDGVGGINANLYFLIYAAGDGVVVDGATMSWTKDDPEDCDGEDRDWWTLRVDHPSFSIKGDRTELMDAYNVYGDEMAAVTWLRRNFRKDWESVISE</sequence>
<gene>
    <name evidence="1" type="ORF">SB4_10520</name>
</gene>
<accession>A0A147IT64</accession>
<protein>
    <submittedName>
        <fullName evidence="1">Uncharacterized protein</fullName>
    </submittedName>
</protein>
<dbReference type="PATRIC" id="fig|33051.4.peg.2853"/>
<organism evidence="1 2">
    <name type="scientific">Sphingomonas sanguinis</name>
    <dbReference type="NCBI Taxonomy" id="33051"/>
    <lineage>
        <taxon>Bacteria</taxon>
        <taxon>Pseudomonadati</taxon>
        <taxon>Pseudomonadota</taxon>
        <taxon>Alphaproteobacteria</taxon>
        <taxon>Sphingomonadales</taxon>
        <taxon>Sphingomonadaceae</taxon>
        <taxon>Sphingomonas</taxon>
    </lineage>
</organism>
<proteinExistence type="predicted"/>
<name>A0A147IT64_9SPHN</name>
<dbReference type="EMBL" id="LDTE01000063">
    <property type="protein sequence ID" value="KTT98677.1"/>
    <property type="molecule type" value="Genomic_DNA"/>
</dbReference>
<reference evidence="1 2" key="1">
    <citation type="journal article" date="2016" name="Front. Microbiol.">
        <title>Genomic Resource of Rice Seed Associated Bacteria.</title>
        <authorList>
            <person name="Midha S."/>
            <person name="Bansal K."/>
            <person name="Sharma S."/>
            <person name="Kumar N."/>
            <person name="Patil P.P."/>
            <person name="Chaudhry V."/>
            <person name="Patil P.B."/>
        </authorList>
    </citation>
    <scope>NUCLEOTIDE SEQUENCE [LARGE SCALE GENOMIC DNA]</scope>
    <source>
        <strain evidence="1 2">SB4</strain>
    </source>
</reference>
<evidence type="ECO:0000313" key="1">
    <source>
        <dbReference type="EMBL" id="KTT98677.1"/>
    </source>
</evidence>
<dbReference type="Proteomes" id="UP000074072">
    <property type="component" value="Unassembled WGS sequence"/>
</dbReference>